<organism evidence="2 3">
    <name type="scientific">Pleurotus ostreatus (strain PC15)</name>
    <name type="common">Oyster mushroom</name>
    <dbReference type="NCBI Taxonomy" id="1137138"/>
    <lineage>
        <taxon>Eukaryota</taxon>
        <taxon>Fungi</taxon>
        <taxon>Dikarya</taxon>
        <taxon>Basidiomycota</taxon>
        <taxon>Agaricomycotina</taxon>
        <taxon>Agaricomycetes</taxon>
        <taxon>Agaricomycetidae</taxon>
        <taxon>Agaricales</taxon>
        <taxon>Pleurotineae</taxon>
        <taxon>Pleurotaceae</taxon>
        <taxon>Pleurotus</taxon>
    </lineage>
</organism>
<dbReference type="PANTHER" id="PTHR34400:SF4">
    <property type="entry name" value="MEMBRANE PROTEIN"/>
    <property type="match status" value="1"/>
</dbReference>
<dbReference type="InterPro" id="IPR012347">
    <property type="entry name" value="Ferritin-like"/>
</dbReference>
<dbReference type="Proteomes" id="UP000027073">
    <property type="component" value="Unassembled WGS sequence"/>
</dbReference>
<sequence>MSGERYGNVVLGQHPTWLPRFGSFTLPKPDRVEDGVAHIDDVKTLQEHLQLAIMVELSTIPTYLYGMYSVDQANDKTNARTALFSVVIQEMLHLVLAGNALKAIGGSPTLYPKKGHLEYFPKYPMHMAGHADPPVVLALRRPDLYQVLSYLHVELPEVSGSAPESEQYHSLGQFYDAIKIAMNNLLPKIPDLIDPTSADFQFSSDDKIYRTRPSGGIIQVVDIKTAAAAFDTIIEQGEGAGGSSHDEDPSELAHFFQFAKLLQAPPPAVIKTIDNPKTPDYKDPKIAAVAGLSDATYCLLLLTIENCWKHSRKDDRRDEFVGSIFPIMTGALKPLCEWLVTQPLGDGTFAGPGFNYFDYAEGDPLVEIQALADAVVAKFGSDVPKSITDAVTSLKSLKINLHPVKKAAP</sequence>
<dbReference type="Gene3D" id="1.20.1260.10">
    <property type="match status" value="1"/>
</dbReference>
<dbReference type="EMBL" id="KL198007">
    <property type="protein sequence ID" value="KDQ29830.1"/>
    <property type="molecule type" value="Genomic_DNA"/>
</dbReference>
<dbReference type="VEuPathDB" id="FungiDB:PLEOSDRAFT_1096735"/>
<dbReference type="Pfam" id="PF12902">
    <property type="entry name" value="Ferritin-like"/>
    <property type="match status" value="1"/>
</dbReference>
<evidence type="ECO:0000313" key="2">
    <source>
        <dbReference type="EMBL" id="KDQ29830.1"/>
    </source>
</evidence>
<dbReference type="PANTHER" id="PTHR34400">
    <property type="match status" value="1"/>
</dbReference>
<protein>
    <recommendedName>
        <fullName evidence="1">Iminophenyl-pyruvate dimer synthase domain-containing protein</fullName>
    </recommendedName>
</protein>
<feature type="domain" description="Iminophenyl-pyruvate dimer synthase" evidence="1">
    <location>
        <begin position="49"/>
        <end position="262"/>
    </location>
</feature>
<evidence type="ECO:0000313" key="3">
    <source>
        <dbReference type="Proteomes" id="UP000027073"/>
    </source>
</evidence>
<reference evidence="3" key="1">
    <citation type="journal article" date="2014" name="Proc. Natl. Acad. Sci. U.S.A.">
        <title>Extensive sampling of basidiomycete genomes demonstrates inadequacy of the white-rot/brown-rot paradigm for wood decay fungi.</title>
        <authorList>
            <person name="Riley R."/>
            <person name="Salamov A.A."/>
            <person name="Brown D.W."/>
            <person name="Nagy L.G."/>
            <person name="Floudas D."/>
            <person name="Held B.W."/>
            <person name="Levasseur A."/>
            <person name="Lombard V."/>
            <person name="Morin E."/>
            <person name="Otillar R."/>
            <person name="Lindquist E.A."/>
            <person name="Sun H."/>
            <person name="LaButti K.M."/>
            <person name="Schmutz J."/>
            <person name="Jabbour D."/>
            <person name="Luo H."/>
            <person name="Baker S.E."/>
            <person name="Pisabarro A.G."/>
            <person name="Walton J.D."/>
            <person name="Blanchette R.A."/>
            <person name="Henrissat B."/>
            <person name="Martin F."/>
            <person name="Cullen D."/>
            <person name="Hibbett D.S."/>
            <person name="Grigoriev I.V."/>
        </authorList>
    </citation>
    <scope>NUCLEOTIDE SEQUENCE [LARGE SCALE GENOMIC DNA]</scope>
    <source>
        <strain evidence="3">PC15</strain>
    </source>
</reference>
<gene>
    <name evidence="2" type="ORF">PLEOSDRAFT_1096735</name>
</gene>
<dbReference type="OrthoDB" id="3253404at2759"/>
<dbReference type="InParanoid" id="A0A067NS75"/>
<name>A0A067NS75_PLEO1</name>
<accession>A0A067NS75</accession>
<dbReference type="InterPro" id="IPR026820">
    <property type="entry name" value="VioB/RebD_dom"/>
</dbReference>
<evidence type="ECO:0000259" key="1">
    <source>
        <dbReference type="Pfam" id="PF12902"/>
    </source>
</evidence>
<dbReference type="STRING" id="1137138.A0A067NS75"/>
<dbReference type="AlphaFoldDB" id="A0A067NS75"/>
<proteinExistence type="predicted"/>
<dbReference type="HOGENOM" id="CLU_043311_1_0_1"/>